<dbReference type="CDD" id="cd16914">
    <property type="entry name" value="EcfT"/>
    <property type="match status" value="1"/>
</dbReference>
<comment type="subcellular location">
    <subcellularLocation>
        <location evidence="1">Cell membrane</location>
        <topology evidence="1">Multi-pass membrane protein</topology>
    </subcellularLocation>
</comment>
<name>A0A0L6TWN0_9FIRM</name>
<keyword evidence="8" id="KW-1185">Reference proteome</keyword>
<keyword evidence="3 6" id="KW-0812">Transmembrane</keyword>
<comment type="caution">
    <text evidence="7">The sequence shown here is derived from an EMBL/GenBank/DDBJ whole genome shotgun (WGS) entry which is preliminary data.</text>
</comment>
<dbReference type="GO" id="GO:0043190">
    <property type="term" value="C:ATP-binding cassette (ABC) transporter complex"/>
    <property type="evidence" value="ECO:0007669"/>
    <property type="project" value="InterPro"/>
</dbReference>
<dbReference type="STRING" id="52689.AKG39_16305"/>
<gene>
    <name evidence="7" type="ORF">AKG39_16305</name>
</gene>
<reference evidence="8" key="1">
    <citation type="submission" date="2015-07" db="EMBL/GenBank/DDBJ databases">
        <title>Draft genome sequence of Acetobacterium bakii DSM 8293, a potential psychrophilic chemical producer through syngas fermentation.</title>
        <authorList>
            <person name="Song Y."/>
            <person name="Hwang S."/>
            <person name="Cho B.-K."/>
        </authorList>
    </citation>
    <scope>NUCLEOTIDE SEQUENCE [LARGE SCALE GENOMIC DNA]</scope>
    <source>
        <strain evidence="8">DSM 8239</strain>
    </source>
</reference>
<evidence type="ECO:0000256" key="5">
    <source>
        <dbReference type="ARBA" id="ARBA00023136"/>
    </source>
</evidence>
<evidence type="ECO:0000256" key="2">
    <source>
        <dbReference type="ARBA" id="ARBA00022475"/>
    </source>
</evidence>
<dbReference type="InterPro" id="IPR003339">
    <property type="entry name" value="ABC/ECF_trnsptr_transmembrane"/>
</dbReference>
<dbReference type="InterPro" id="IPR012809">
    <property type="entry name" value="ECF_CbiQ"/>
</dbReference>
<evidence type="ECO:0000313" key="7">
    <source>
        <dbReference type="EMBL" id="KNZ40681.1"/>
    </source>
</evidence>
<sequence length="265" mass="30209">MSTITDSMNTIHSLEELADGNTIIHRLHPLVKLITTLLYLVLVISFNQYDVTGLMVFAFYPVILMALGEIPYKPLLKRLLIALPFSFFAGISNIIFNQNLAFMVGGIPITYGLISFVSIMVKTVFTVMAVMILISTTSLPQISYQLLYIKVPKIIVEQIMLTYRYISVLLEQVSNMYTAYILRAPDAKGIKMKDMGIFVGQLLLKSFDRAENIYYAMKCRGYDGHYLYAKPDRIKKSDWIYLLVTCAILIVLRFFNLSQFIGSFL</sequence>
<dbReference type="Proteomes" id="UP000036873">
    <property type="component" value="Unassembled WGS sequence"/>
</dbReference>
<keyword evidence="2" id="KW-1003">Cell membrane</keyword>
<dbReference type="OrthoDB" id="8585740at2"/>
<protein>
    <recommendedName>
        <fullName evidence="9">Cobalt ABC transporter permease</fullName>
    </recommendedName>
</protein>
<dbReference type="NCBIfam" id="TIGR02454">
    <property type="entry name" value="ECF_T_CbiQ"/>
    <property type="match status" value="1"/>
</dbReference>
<dbReference type="PANTHER" id="PTHR34857:SF2">
    <property type="entry name" value="SLL0384 PROTEIN"/>
    <property type="match status" value="1"/>
</dbReference>
<evidence type="ECO:0000256" key="6">
    <source>
        <dbReference type="SAM" id="Phobius"/>
    </source>
</evidence>
<organism evidence="7 8">
    <name type="scientific">Acetobacterium bakii</name>
    <dbReference type="NCBI Taxonomy" id="52689"/>
    <lineage>
        <taxon>Bacteria</taxon>
        <taxon>Bacillati</taxon>
        <taxon>Bacillota</taxon>
        <taxon>Clostridia</taxon>
        <taxon>Eubacteriales</taxon>
        <taxon>Eubacteriaceae</taxon>
        <taxon>Acetobacterium</taxon>
    </lineage>
</organism>
<feature type="transmembrane region" description="Helical" evidence="6">
    <location>
        <begin position="239"/>
        <end position="261"/>
    </location>
</feature>
<dbReference type="EMBL" id="LGYO01000046">
    <property type="protein sequence ID" value="KNZ40681.1"/>
    <property type="molecule type" value="Genomic_DNA"/>
</dbReference>
<evidence type="ECO:0000313" key="8">
    <source>
        <dbReference type="Proteomes" id="UP000036873"/>
    </source>
</evidence>
<dbReference type="RefSeq" id="WP_050741472.1">
    <property type="nucleotide sequence ID" value="NZ_LGYO01000046.1"/>
</dbReference>
<feature type="transmembrane region" description="Helical" evidence="6">
    <location>
        <begin position="79"/>
        <end position="96"/>
    </location>
</feature>
<dbReference type="InterPro" id="IPR051611">
    <property type="entry name" value="ECF_transporter_component"/>
</dbReference>
<evidence type="ECO:0000256" key="3">
    <source>
        <dbReference type="ARBA" id="ARBA00022692"/>
    </source>
</evidence>
<feature type="transmembrane region" description="Helical" evidence="6">
    <location>
        <begin position="53"/>
        <end position="72"/>
    </location>
</feature>
<dbReference type="Pfam" id="PF02361">
    <property type="entry name" value="CbiQ"/>
    <property type="match status" value="1"/>
</dbReference>
<accession>A0A0L6TWN0</accession>
<feature type="transmembrane region" description="Helical" evidence="6">
    <location>
        <begin position="30"/>
        <end position="47"/>
    </location>
</feature>
<dbReference type="PANTHER" id="PTHR34857">
    <property type="entry name" value="SLL0384 PROTEIN"/>
    <property type="match status" value="1"/>
</dbReference>
<evidence type="ECO:0000256" key="4">
    <source>
        <dbReference type="ARBA" id="ARBA00022989"/>
    </source>
</evidence>
<keyword evidence="5 6" id="KW-0472">Membrane</keyword>
<dbReference type="GO" id="GO:0006824">
    <property type="term" value="P:cobalt ion transport"/>
    <property type="evidence" value="ECO:0007669"/>
    <property type="project" value="InterPro"/>
</dbReference>
<feature type="transmembrane region" description="Helical" evidence="6">
    <location>
        <begin position="108"/>
        <end position="134"/>
    </location>
</feature>
<evidence type="ECO:0000256" key="1">
    <source>
        <dbReference type="ARBA" id="ARBA00004651"/>
    </source>
</evidence>
<proteinExistence type="predicted"/>
<dbReference type="AlphaFoldDB" id="A0A0L6TWN0"/>
<keyword evidence="4 6" id="KW-1133">Transmembrane helix</keyword>
<evidence type="ECO:0008006" key="9">
    <source>
        <dbReference type="Google" id="ProtNLM"/>
    </source>
</evidence>
<dbReference type="PATRIC" id="fig|52689.4.peg.2795"/>